<evidence type="ECO:0000256" key="7">
    <source>
        <dbReference type="PROSITE-ProRule" id="PRU00423"/>
    </source>
</evidence>
<keyword evidence="3" id="KW-0762">Sugar transport</keyword>
<reference evidence="9 10" key="1">
    <citation type="journal article" date="2015" name="Genome Announc.">
        <title>Expanding the biotechnology potential of lactobacilli through comparative genomics of 213 strains and associated genera.</title>
        <authorList>
            <person name="Sun Z."/>
            <person name="Harris H.M."/>
            <person name="McCann A."/>
            <person name="Guo C."/>
            <person name="Argimon S."/>
            <person name="Zhang W."/>
            <person name="Yang X."/>
            <person name="Jeffery I.B."/>
            <person name="Cooney J.C."/>
            <person name="Kagawa T.F."/>
            <person name="Liu W."/>
            <person name="Song Y."/>
            <person name="Salvetti E."/>
            <person name="Wrobel A."/>
            <person name="Rasinkangas P."/>
            <person name="Parkhill J."/>
            <person name="Rea M.C."/>
            <person name="O'Sullivan O."/>
            <person name="Ritari J."/>
            <person name="Douillard F.P."/>
            <person name="Paul Ross R."/>
            <person name="Yang R."/>
            <person name="Briner A.E."/>
            <person name="Felis G.E."/>
            <person name="de Vos W.M."/>
            <person name="Barrangou R."/>
            <person name="Klaenhammer T.R."/>
            <person name="Caufield P.W."/>
            <person name="Cui Y."/>
            <person name="Zhang H."/>
            <person name="O'Toole P.W."/>
        </authorList>
    </citation>
    <scope>NUCLEOTIDE SEQUENCE [LARGE SCALE GENOMIC DNA]</scope>
    <source>
        <strain evidence="9 10">DSM 20505</strain>
    </source>
</reference>
<evidence type="ECO:0000256" key="4">
    <source>
        <dbReference type="ARBA" id="ARBA00022679"/>
    </source>
</evidence>
<dbReference type="InterPro" id="IPR003501">
    <property type="entry name" value="PTS_EIIB_2/3"/>
</dbReference>
<dbReference type="Pfam" id="PF02302">
    <property type="entry name" value="PTS_IIB"/>
    <property type="match status" value="1"/>
</dbReference>
<comment type="caution">
    <text evidence="9">The sequence shown here is derived from an EMBL/GenBank/DDBJ whole genome shotgun (WGS) entry which is preliminary data.</text>
</comment>
<dbReference type="InterPro" id="IPR036095">
    <property type="entry name" value="PTS_EIIB-like_sf"/>
</dbReference>
<dbReference type="InterPro" id="IPR013012">
    <property type="entry name" value="PTS_EIIB_3"/>
</dbReference>
<dbReference type="GO" id="GO:0009401">
    <property type="term" value="P:phosphoenolpyruvate-dependent sugar phosphotransferase system"/>
    <property type="evidence" value="ECO:0007669"/>
    <property type="project" value="UniProtKB-KW"/>
</dbReference>
<gene>
    <name evidence="9" type="ORF">FC18_GL000619</name>
</gene>
<dbReference type="Proteomes" id="UP000051679">
    <property type="component" value="Unassembled WGS sequence"/>
</dbReference>
<name>A0A0R1ZHS7_9LACO</name>
<organism evidence="9 10">
    <name type="scientific">Lacticaseibacillus sharpeae JCM 1186 = DSM 20505</name>
    <dbReference type="NCBI Taxonomy" id="1291052"/>
    <lineage>
        <taxon>Bacteria</taxon>
        <taxon>Bacillati</taxon>
        <taxon>Bacillota</taxon>
        <taxon>Bacilli</taxon>
        <taxon>Lactobacillales</taxon>
        <taxon>Lactobacillaceae</taxon>
        <taxon>Lacticaseibacillus</taxon>
    </lineage>
</organism>
<evidence type="ECO:0000256" key="2">
    <source>
        <dbReference type="ARBA" id="ARBA00022553"/>
    </source>
</evidence>
<dbReference type="PROSITE" id="PS51100">
    <property type="entry name" value="PTS_EIIB_TYPE_3"/>
    <property type="match status" value="1"/>
</dbReference>
<sequence>MAMAEKTIMLVCAGGMSSSLLVKHMQDAAADAHLHYRIFATGVQSAPDKYAKFHPAVVLVGPQVRFVIDRFRVAMPDVPVQMINMHSYGVMDGPVVLRTARELMGDLPAAEN</sequence>
<keyword evidence="4" id="KW-0808">Transferase</keyword>
<dbReference type="InterPro" id="IPR051819">
    <property type="entry name" value="PTS_sugar-specific_EIIB"/>
</dbReference>
<keyword evidence="1" id="KW-0813">Transport</keyword>
<dbReference type="GO" id="GO:0008982">
    <property type="term" value="F:protein-N(PI)-phosphohistidine-sugar phosphotransferase activity"/>
    <property type="evidence" value="ECO:0007669"/>
    <property type="project" value="InterPro"/>
</dbReference>
<dbReference type="PANTHER" id="PTHR34581:SF2">
    <property type="entry name" value="PTS SYSTEM N,N'-DIACETYLCHITOBIOSE-SPECIFIC EIIB COMPONENT"/>
    <property type="match status" value="1"/>
</dbReference>
<keyword evidence="6" id="KW-0418">Kinase</keyword>
<proteinExistence type="predicted"/>
<keyword evidence="2" id="KW-0597">Phosphoprotein</keyword>
<feature type="domain" description="PTS EIIB type-3" evidence="8">
    <location>
        <begin position="5"/>
        <end position="110"/>
    </location>
</feature>
<dbReference type="AlphaFoldDB" id="A0A0R1ZHS7"/>
<dbReference type="SUPFAM" id="SSF52794">
    <property type="entry name" value="PTS system IIB component-like"/>
    <property type="match status" value="1"/>
</dbReference>
<dbReference type="PATRIC" id="fig|1291052.5.peg.630"/>
<evidence type="ECO:0000256" key="1">
    <source>
        <dbReference type="ARBA" id="ARBA00022448"/>
    </source>
</evidence>
<evidence type="ECO:0000313" key="10">
    <source>
        <dbReference type="Proteomes" id="UP000051679"/>
    </source>
</evidence>
<evidence type="ECO:0000256" key="6">
    <source>
        <dbReference type="ARBA" id="ARBA00022777"/>
    </source>
</evidence>
<dbReference type="PANTHER" id="PTHR34581">
    <property type="entry name" value="PTS SYSTEM N,N'-DIACETYLCHITOBIOSE-SPECIFIC EIIB COMPONENT"/>
    <property type="match status" value="1"/>
</dbReference>
<keyword evidence="10" id="KW-1185">Reference proteome</keyword>
<dbReference type="GO" id="GO:0016301">
    <property type="term" value="F:kinase activity"/>
    <property type="evidence" value="ECO:0007669"/>
    <property type="project" value="UniProtKB-KW"/>
</dbReference>
<dbReference type="STRING" id="1291052.FC18_GL000619"/>
<keyword evidence="5" id="KW-0598">Phosphotransferase system</keyword>
<dbReference type="Gene3D" id="3.40.50.2300">
    <property type="match status" value="1"/>
</dbReference>
<accession>A0A0R1ZHS7</accession>
<feature type="modified residue" description="Phosphocysteine; by EIIA" evidence="7">
    <location>
        <position position="12"/>
    </location>
</feature>
<evidence type="ECO:0000313" key="9">
    <source>
        <dbReference type="EMBL" id="KRM54397.1"/>
    </source>
</evidence>
<evidence type="ECO:0000256" key="3">
    <source>
        <dbReference type="ARBA" id="ARBA00022597"/>
    </source>
</evidence>
<evidence type="ECO:0000259" key="8">
    <source>
        <dbReference type="PROSITE" id="PS51100"/>
    </source>
</evidence>
<protein>
    <recommendedName>
        <fullName evidence="8">PTS EIIB type-3 domain-containing protein</fullName>
    </recommendedName>
</protein>
<dbReference type="EMBL" id="AYYO01000056">
    <property type="protein sequence ID" value="KRM54397.1"/>
    <property type="molecule type" value="Genomic_DNA"/>
</dbReference>
<evidence type="ECO:0000256" key="5">
    <source>
        <dbReference type="ARBA" id="ARBA00022683"/>
    </source>
</evidence>